<dbReference type="Pfam" id="PF01832">
    <property type="entry name" value="Glucosaminidase"/>
    <property type="match status" value="1"/>
</dbReference>
<name>D6Y0I6_BACIE</name>
<dbReference type="PANTHER" id="PTHR43308:SF5">
    <property type="entry name" value="S-LAYER PROTEIN _ PEPTIDOGLYCAN ENDO-BETA-N-ACETYLGLUCOSAMINIDASE"/>
    <property type="match status" value="1"/>
</dbReference>
<dbReference type="Gene3D" id="1.10.530.10">
    <property type="match status" value="1"/>
</dbReference>
<dbReference type="OrthoDB" id="9816557at2"/>
<sequence>MKTLMKIQTMLLALLMVSVLIVPGTAEAGYKGSSLEGYITEMIDKEIMQGYPDGTFRHTEPVTRVEFTVILYRALDIQEADDEAPFTDLPGRDEFVSAISAAYEAGIISGYDDGTFRPDDKIERQQMAVMIDRAFEHLGYRTIVGTIDVPDFMDKDQISRRFTEAVNYVTSLGIIRGNTNGTFAPNDNAQRGHAAAFLSRMLTVIETGADLSGGDQPDEGSGSYQLAVISQNGSITTRSGRYESFEDAYKNRGARSDLILNDGEIVHMQSGIVRPNNRPGAINNVYSVYDNGAFLSAFTYITSDHRFTSELTYLGGDERHIKVSVAGRTGYVRAGEFELIPSQQATERNHYVKATNGFLVHRLYDPSYNQNQGRYVSYTYGKAPSFMETGKRYYSEDGGTFYTGNGEKAGEAYQYFNRLPIKSESRYTAEELDHYIREHAGSASKMQGMGKYLKEAEARYGVNALFILGAAAHESAFGNSVIARDTNNLYGIRATDSDPYVNASRFDTVRESTMSFASTYMLNGYMHYNPAGNLLTQRFQGAIPGTKAVGANVRYASDMFWGQKIAGHMFRADRYLGGKDFVRYRIAETTVSGLNVRTEPDSTKNNVLYQYARSAMPVIIFDEAKAPNGATWYHVTADHKDHKRAYIHSSYVKEVPFAK</sequence>
<keyword evidence="1" id="KW-0732">Signal</keyword>
<keyword evidence="4" id="KW-1185">Reference proteome</keyword>
<feature type="domain" description="SLH" evidence="2">
    <location>
        <begin position="82"/>
        <end position="145"/>
    </location>
</feature>
<dbReference type="Gene3D" id="2.30.30.40">
    <property type="entry name" value="SH3 Domains"/>
    <property type="match status" value="1"/>
</dbReference>
<gene>
    <name evidence="3" type="ordered locus">Bsel_3072</name>
</gene>
<dbReference type="HOGENOM" id="CLU_447356_0_0_9"/>
<dbReference type="InterPro" id="IPR002901">
    <property type="entry name" value="MGlyc_endo_b_GlcNAc-like_dom"/>
</dbReference>
<evidence type="ECO:0000313" key="4">
    <source>
        <dbReference type="Proteomes" id="UP000000271"/>
    </source>
</evidence>
<dbReference type="InterPro" id="IPR051465">
    <property type="entry name" value="Cell_Envelope_Struct_Comp"/>
</dbReference>
<dbReference type="RefSeq" id="WP_013173958.1">
    <property type="nucleotide sequence ID" value="NC_014219.1"/>
</dbReference>
<dbReference type="Pfam" id="PF00395">
    <property type="entry name" value="SLH"/>
    <property type="match status" value="3"/>
</dbReference>
<dbReference type="KEGG" id="bse:Bsel_3072"/>
<dbReference type="Proteomes" id="UP000000271">
    <property type="component" value="Chromosome"/>
</dbReference>
<dbReference type="AlphaFoldDB" id="D6Y0I6"/>
<reference evidence="3" key="1">
    <citation type="submission" date="2009-10" db="EMBL/GenBank/DDBJ databases">
        <title>Complete sequence of Bacillus selenitireducens MLS10.</title>
        <authorList>
            <consortium name="US DOE Joint Genome Institute"/>
            <person name="Lucas S."/>
            <person name="Copeland A."/>
            <person name="Lapidus A."/>
            <person name="Glavina del Rio T."/>
            <person name="Dalin E."/>
            <person name="Tice H."/>
            <person name="Bruce D."/>
            <person name="Goodwin L."/>
            <person name="Pitluck S."/>
            <person name="Sims D."/>
            <person name="Brettin T."/>
            <person name="Detter J.C."/>
            <person name="Han C."/>
            <person name="Larimer F."/>
            <person name="Land M."/>
            <person name="Hauser L."/>
            <person name="Kyrpides N."/>
            <person name="Ovchinnikova G."/>
            <person name="Stolz J."/>
        </authorList>
    </citation>
    <scope>NUCLEOTIDE SEQUENCE [LARGE SCALE GENOMIC DNA]</scope>
    <source>
        <strain evidence="3">MLS10</strain>
    </source>
</reference>
<dbReference type="SMART" id="SM00047">
    <property type="entry name" value="LYZ2"/>
    <property type="match status" value="1"/>
</dbReference>
<protein>
    <submittedName>
        <fullName evidence="3">S-layer domain protein</fullName>
    </submittedName>
</protein>
<evidence type="ECO:0000259" key="2">
    <source>
        <dbReference type="PROSITE" id="PS51272"/>
    </source>
</evidence>
<accession>D6Y0I6</accession>
<evidence type="ECO:0000256" key="1">
    <source>
        <dbReference type="ARBA" id="ARBA00022729"/>
    </source>
</evidence>
<feature type="domain" description="SLH" evidence="2">
    <location>
        <begin position="149"/>
        <end position="212"/>
    </location>
</feature>
<dbReference type="eggNOG" id="COG4193">
    <property type="taxonomic scope" value="Bacteria"/>
</dbReference>
<dbReference type="CAZy" id="GH73">
    <property type="family name" value="Glycoside Hydrolase Family 73"/>
</dbReference>
<evidence type="ECO:0000313" key="3">
    <source>
        <dbReference type="EMBL" id="ADI00554.1"/>
    </source>
</evidence>
<dbReference type="GO" id="GO:0004040">
    <property type="term" value="F:amidase activity"/>
    <property type="evidence" value="ECO:0007669"/>
    <property type="project" value="InterPro"/>
</dbReference>
<dbReference type="PROSITE" id="PS51272">
    <property type="entry name" value="SLH"/>
    <property type="match status" value="3"/>
</dbReference>
<dbReference type="PANTHER" id="PTHR43308">
    <property type="entry name" value="OUTER MEMBRANE PROTEIN ALPHA-RELATED"/>
    <property type="match status" value="1"/>
</dbReference>
<dbReference type="EMBL" id="CP001791">
    <property type="protein sequence ID" value="ADI00554.1"/>
    <property type="molecule type" value="Genomic_DNA"/>
</dbReference>
<feature type="domain" description="SLH" evidence="2">
    <location>
        <begin position="22"/>
        <end position="81"/>
    </location>
</feature>
<organism evidence="3 4">
    <name type="scientific">Bacillus selenitireducens (strain ATCC 700615 / DSM 15326 / MLS10)</name>
    <dbReference type="NCBI Taxonomy" id="439292"/>
    <lineage>
        <taxon>Bacteria</taxon>
        <taxon>Bacillati</taxon>
        <taxon>Bacillota</taxon>
        <taxon>Bacilli</taxon>
        <taxon>Bacillales</taxon>
        <taxon>Bacillaceae</taxon>
        <taxon>Salisediminibacterium</taxon>
    </lineage>
</organism>
<dbReference type="STRING" id="439292.Bsel_3072"/>
<dbReference type="InterPro" id="IPR001119">
    <property type="entry name" value="SLH_dom"/>
</dbReference>
<proteinExistence type="predicted"/>